<evidence type="ECO:0000313" key="3">
    <source>
        <dbReference type="Proteomes" id="UP001458880"/>
    </source>
</evidence>
<keyword evidence="3" id="KW-1185">Reference proteome</keyword>
<proteinExistence type="predicted"/>
<comment type="caution">
    <text evidence="2">The sequence shown here is derived from an EMBL/GenBank/DDBJ whole genome shotgun (WGS) entry which is preliminary data.</text>
</comment>
<dbReference type="AlphaFoldDB" id="A0AAW1KL45"/>
<organism evidence="2 3">
    <name type="scientific">Popillia japonica</name>
    <name type="common">Japanese beetle</name>
    <dbReference type="NCBI Taxonomy" id="7064"/>
    <lineage>
        <taxon>Eukaryota</taxon>
        <taxon>Metazoa</taxon>
        <taxon>Ecdysozoa</taxon>
        <taxon>Arthropoda</taxon>
        <taxon>Hexapoda</taxon>
        <taxon>Insecta</taxon>
        <taxon>Pterygota</taxon>
        <taxon>Neoptera</taxon>
        <taxon>Endopterygota</taxon>
        <taxon>Coleoptera</taxon>
        <taxon>Polyphaga</taxon>
        <taxon>Scarabaeiformia</taxon>
        <taxon>Scarabaeidae</taxon>
        <taxon>Rutelinae</taxon>
        <taxon>Popillia</taxon>
    </lineage>
</organism>
<gene>
    <name evidence="2" type="ORF">QE152_g22106</name>
</gene>
<reference evidence="2 3" key="1">
    <citation type="journal article" date="2024" name="BMC Genomics">
        <title>De novo assembly and annotation of Popillia japonica's genome with initial clues to its potential as an invasive pest.</title>
        <authorList>
            <person name="Cucini C."/>
            <person name="Boschi S."/>
            <person name="Funari R."/>
            <person name="Cardaioli E."/>
            <person name="Iannotti N."/>
            <person name="Marturano G."/>
            <person name="Paoli F."/>
            <person name="Bruttini M."/>
            <person name="Carapelli A."/>
            <person name="Frati F."/>
            <person name="Nardi F."/>
        </authorList>
    </citation>
    <scope>NUCLEOTIDE SEQUENCE [LARGE SCALE GENOMIC DNA]</scope>
    <source>
        <strain evidence="2">DMR45628</strain>
    </source>
</reference>
<dbReference type="Proteomes" id="UP001458880">
    <property type="component" value="Unassembled WGS sequence"/>
</dbReference>
<protein>
    <submittedName>
        <fullName evidence="2">Uncharacterized protein</fullName>
    </submittedName>
</protein>
<evidence type="ECO:0000313" key="2">
    <source>
        <dbReference type="EMBL" id="KAK9720333.1"/>
    </source>
</evidence>
<feature type="region of interest" description="Disordered" evidence="1">
    <location>
        <begin position="17"/>
        <end position="48"/>
    </location>
</feature>
<dbReference type="EMBL" id="JASPKY010000211">
    <property type="protein sequence ID" value="KAK9720333.1"/>
    <property type="molecule type" value="Genomic_DNA"/>
</dbReference>
<sequence length="76" mass="8119">MPLIGAWSGDNLFSLRNGETGSRWEGDGKRAGGGGGRKAPSSAKETSKPVIAQSSMIYVCITGSSFRDMTRRGRRI</sequence>
<accession>A0AAW1KL45</accession>
<evidence type="ECO:0000256" key="1">
    <source>
        <dbReference type="SAM" id="MobiDB-lite"/>
    </source>
</evidence>
<name>A0AAW1KL45_POPJA</name>